<comment type="caution">
    <text evidence="1">The sequence shown here is derived from an EMBL/GenBank/DDBJ whole genome shotgun (WGS) entry which is preliminary data.</text>
</comment>
<proteinExistence type="predicted"/>
<dbReference type="Proteomes" id="UP001221411">
    <property type="component" value="Unassembled WGS sequence"/>
</dbReference>
<dbReference type="RefSeq" id="WP_271915746.1">
    <property type="nucleotide sequence ID" value="NZ_JAQNDO010000001.1"/>
</dbReference>
<evidence type="ECO:0000313" key="1">
    <source>
        <dbReference type="EMBL" id="MDC0740545.1"/>
    </source>
</evidence>
<keyword evidence="2" id="KW-1185">Reference proteome</keyword>
<organism evidence="1 2">
    <name type="scientific">Polyangium mundeleinium</name>
    <dbReference type="NCBI Taxonomy" id="2995306"/>
    <lineage>
        <taxon>Bacteria</taxon>
        <taxon>Pseudomonadati</taxon>
        <taxon>Myxococcota</taxon>
        <taxon>Polyangia</taxon>
        <taxon>Polyangiales</taxon>
        <taxon>Polyangiaceae</taxon>
        <taxon>Polyangium</taxon>
    </lineage>
</organism>
<gene>
    <name evidence="1" type="ORF">POL67_04255</name>
</gene>
<accession>A0ABT5EIF7</accession>
<dbReference type="EMBL" id="JAQNDO010000001">
    <property type="protein sequence ID" value="MDC0740545.1"/>
    <property type="molecule type" value="Genomic_DNA"/>
</dbReference>
<evidence type="ECO:0000313" key="2">
    <source>
        <dbReference type="Proteomes" id="UP001221411"/>
    </source>
</evidence>
<protein>
    <submittedName>
        <fullName evidence="1">Uncharacterized protein</fullName>
    </submittedName>
</protein>
<reference evidence="1 2" key="1">
    <citation type="submission" date="2022-11" db="EMBL/GenBank/DDBJ databases">
        <title>Minimal conservation of predation-associated metabolite biosynthetic gene clusters underscores biosynthetic potential of Myxococcota including descriptions for ten novel species: Archangium lansinium sp. nov., Myxococcus landrumus sp. nov., Nannocystis bai.</title>
        <authorList>
            <person name="Ahearne A."/>
            <person name="Stevens C."/>
            <person name="Dowd S."/>
        </authorList>
    </citation>
    <scope>NUCLEOTIDE SEQUENCE [LARGE SCALE GENOMIC DNA]</scope>
    <source>
        <strain evidence="1 2">RJM3</strain>
    </source>
</reference>
<name>A0ABT5EIF7_9BACT</name>
<sequence>MCPPRTGSLKLVWTNASYQLVFDDAALPCLSDAERAAVAYVGTTIGTECEWAPGTDLAAPERMDCKLTTALGLGYQCEAKHKDFLVTWLGDDIPAQCARIPTTAFAQTALQELSLRNEPTTLVVAYKAVTTTGPGGEAWSWSETIGFQEKGPNALKIVYRKPVGKR</sequence>